<evidence type="ECO:0000313" key="1">
    <source>
        <dbReference type="EMBL" id="MBD3585603.1"/>
    </source>
</evidence>
<dbReference type="SUPFAM" id="SSF56024">
    <property type="entry name" value="Phospholipase D/nuclease"/>
    <property type="match status" value="1"/>
</dbReference>
<dbReference type="PROSITE" id="PS51257">
    <property type="entry name" value="PROKAR_LIPOPROTEIN"/>
    <property type="match status" value="1"/>
</dbReference>
<comment type="caution">
    <text evidence="1">The sequence shown here is derived from an EMBL/GenBank/DDBJ whole genome shotgun (WGS) entry which is preliminary data.</text>
</comment>
<gene>
    <name evidence="1" type="ORF">HHX48_07650</name>
</gene>
<name>A0ABR8LH57_9ALTE</name>
<evidence type="ECO:0008006" key="3">
    <source>
        <dbReference type="Google" id="ProtNLM"/>
    </source>
</evidence>
<dbReference type="Proteomes" id="UP000624419">
    <property type="component" value="Unassembled WGS sequence"/>
</dbReference>
<reference evidence="1 2" key="1">
    <citation type="submission" date="2020-04" db="EMBL/GenBank/DDBJ databases">
        <title>Salinimonas sp. HHU 13199.</title>
        <authorList>
            <person name="Cui X."/>
            <person name="Zhang D."/>
        </authorList>
    </citation>
    <scope>NUCLEOTIDE SEQUENCE [LARGE SCALE GENOMIC DNA]</scope>
    <source>
        <strain evidence="1 2">HHU 13199</strain>
    </source>
</reference>
<protein>
    <recommendedName>
        <fullName evidence="3">Phospholipase D family protein</fullName>
    </recommendedName>
</protein>
<sequence>MNDKYRPPVCLTLLLLVPALLLTGCARLPPRELPDEPPLVSIIDSPLYQDIEKLGLKYEGDSGFELLSDGMEALAVRLRLIQAAQTSLDVQYYIWHDDLVGQVMANRLLKAADRGVNIP</sequence>
<keyword evidence="2" id="KW-1185">Reference proteome</keyword>
<evidence type="ECO:0000313" key="2">
    <source>
        <dbReference type="Proteomes" id="UP000624419"/>
    </source>
</evidence>
<dbReference type="EMBL" id="JABBXD010000003">
    <property type="protein sequence ID" value="MBD3585603.1"/>
    <property type="molecule type" value="Genomic_DNA"/>
</dbReference>
<proteinExistence type="predicted"/>
<dbReference type="RefSeq" id="WP_191023830.1">
    <property type="nucleotide sequence ID" value="NZ_JABBXD010000003.1"/>
</dbReference>
<accession>A0ABR8LH57</accession>
<dbReference type="Gene3D" id="3.30.870.10">
    <property type="entry name" value="Endonuclease Chain A"/>
    <property type="match status" value="1"/>
</dbReference>
<organism evidence="1 2">
    <name type="scientific">Salinimonas profundi</name>
    <dbReference type="NCBI Taxonomy" id="2729140"/>
    <lineage>
        <taxon>Bacteria</taxon>
        <taxon>Pseudomonadati</taxon>
        <taxon>Pseudomonadota</taxon>
        <taxon>Gammaproteobacteria</taxon>
        <taxon>Alteromonadales</taxon>
        <taxon>Alteromonadaceae</taxon>
        <taxon>Alteromonas/Salinimonas group</taxon>
        <taxon>Salinimonas</taxon>
    </lineage>
</organism>